<dbReference type="SUPFAM" id="SSF48576">
    <property type="entry name" value="Terpenoid synthases"/>
    <property type="match status" value="1"/>
</dbReference>
<gene>
    <name evidence="1" type="ORF">FH965_39815</name>
</gene>
<dbReference type="PANTHER" id="PTHR31480">
    <property type="entry name" value="BIFUNCTIONAL LYCOPENE CYCLASE/PHYTOENE SYNTHASE"/>
    <property type="match status" value="1"/>
</dbReference>
<dbReference type="EMBL" id="CP040916">
    <property type="protein sequence ID" value="QDQ15945.1"/>
    <property type="molecule type" value="Genomic_DNA"/>
</dbReference>
<evidence type="ECO:0000313" key="1">
    <source>
        <dbReference type="EMBL" id="QDQ15945.1"/>
    </source>
</evidence>
<proteinExistence type="predicted"/>
<dbReference type="InterPro" id="IPR008949">
    <property type="entry name" value="Isoprenoid_synthase_dom_sf"/>
</dbReference>
<dbReference type="InterPro" id="IPR002060">
    <property type="entry name" value="Squ/phyt_synthse"/>
</dbReference>
<sequence length="300" mass="33820">MNSWKATLDAAGIDDSELRADFTRLRRVVSRYRRHQYLAVRLLLPKAIVPHVIATTVFMHHTDTILDREGPVEERAAAYDRWEKLVGEALTTRRSDHLVLRPLLHTYEAYPRLEHHIKEFLGAGHVDLEFTGFAREEEYQDYIDGYSLPAFMLVANLLAPDADEAGYRGACRQFIDGSQRLDFATDLAEDLRAGRLNVPAQMLERHGVTRADLESGKDSPEVRALLAESIQQAQASLVESYALVTHLPEAHRPMGRALIGMEELTADAARRKGAQLLTSSARASIPAALRLLAREYRRRS</sequence>
<protein>
    <submittedName>
        <fullName evidence="1">Phytoene/squalene synthetase</fullName>
    </submittedName>
</protein>
<reference evidence="1 2" key="1">
    <citation type="journal article" date="2019" name="J. Ind. Microbiol. Biotechnol.">
        <title>The complete genomic sequence of Streptomyces spectabilis NRRL-2792 and identification of secondary metabolite biosynthetic gene clusters.</title>
        <authorList>
            <person name="Sinha A."/>
            <person name="Phillips-Salemka S."/>
            <person name="Niraula T.A."/>
            <person name="Short K.A."/>
            <person name="Niraula N.P."/>
        </authorList>
    </citation>
    <scope>NUCLEOTIDE SEQUENCE [LARGE SCALE GENOMIC DNA]</scope>
    <source>
        <strain evidence="1 2">NRRL 2792</strain>
    </source>
</reference>
<dbReference type="AlphaFoldDB" id="A0A516RJZ9"/>
<dbReference type="GO" id="GO:0016765">
    <property type="term" value="F:transferase activity, transferring alkyl or aryl (other than methyl) groups"/>
    <property type="evidence" value="ECO:0007669"/>
    <property type="project" value="UniProtKB-ARBA"/>
</dbReference>
<evidence type="ECO:0000313" key="2">
    <source>
        <dbReference type="Proteomes" id="UP000316806"/>
    </source>
</evidence>
<dbReference type="Proteomes" id="UP000316806">
    <property type="component" value="Chromosome"/>
</dbReference>
<dbReference type="Gene3D" id="1.10.600.10">
    <property type="entry name" value="Farnesyl Diphosphate Synthase"/>
    <property type="match status" value="1"/>
</dbReference>
<dbReference type="Pfam" id="PF00494">
    <property type="entry name" value="SQS_PSY"/>
    <property type="match status" value="1"/>
</dbReference>
<dbReference type="RefSeq" id="WP_144323145.1">
    <property type="nucleotide sequence ID" value="NZ_CP040916.1"/>
</dbReference>
<accession>A0A516RJZ9</accession>
<name>A0A516RJZ9_STRST</name>
<organism evidence="1 2">
    <name type="scientific">Streptomyces spectabilis</name>
    <dbReference type="NCBI Taxonomy" id="68270"/>
    <lineage>
        <taxon>Bacteria</taxon>
        <taxon>Bacillati</taxon>
        <taxon>Actinomycetota</taxon>
        <taxon>Actinomycetes</taxon>
        <taxon>Kitasatosporales</taxon>
        <taxon>Streptomycetaceae</taxon>
        <taxon>Streptomyces</taxon>
    </lineage>
</organism>